<reference evidence="1 2" key="1">
    <citation type="submission" date="2016-01" db="EMBL/GenBank/DDBJ databases">
        <authorList>
            <person name="McClelland M."/>
            <person name="Jain A."/>
            <person name="Saraogi P."/>
            <person name="Mendelson R."/>
            <person name="Westerman R."/>
            <person name="SanMiguel P."/>
            <person name="Csonka L."/>
        </authorList>
    </citation>
    <scope>NUCLEOTIDE SEQUENCE [LARGE SCALE GENOMIC DNA]</scope>
    <source>
        <strain evidence="1 2">R-53146</strain>
    </source>
</reference>
<dbReference type="Proteomes" id="UP000182761">
    <property type="component" value="Unassembled WGS sequence"/>
</dbReference>
<proteinExistence type="predicted"/>
<dbReference type="OrthoDB" id="1252911at2"/>
<dbReference type="AlphaFoldDB" id="A0A0X3ARW0"/>
<organism evidence="1 2">
    <name type="scientific">Apibacter mensalis</name>
    <dbReference type="NCBI Taxonomy" id="1586267"/>
    <lineage>
        <taxon>Bacteria</taxon>
        <taxon>Pseudomonadati</taxon>
        <taxon>Bacteroidota</taxon>
        <taxon>Flavobacteriia</taxon>
        <taxon>Flavobacteriales</taxon>
        <taxon>Weeksellaceae</taxon>
        <taxon>Apibacter</taxon>
    </lineage>
</organism>
<accession>A0A0X3ARW0</accession>
<evidence type="ECO:0000313" key="2">
    <source>
        <dbReference type="Proteomes" id="UP000182761"/>
    </source>
</evidence>
<sequence>MEKVEKIKRLLKELTGLNPNLPIIGTVTELQKETCNMSINSDLIITDVRLKVSYGGSNNYLIIYPKIGSRVAAISVNGDLSDLMVIKIDEIDKIEINQNGLVLLLDSNDSKICIKNNSQSLLDLFQLLTDTLKDLRVFTSTGPSGPPLPETKKKLNDFETGFKSLLK</sequence>
<evidence type="ECO:0000313" key="1">
    <source>
        <dbReference type="EMBL" id="CVK17126.1"/>
    </source>
</evidence>
<gene>
    <name evidence="1" type="ORF">Ga0061079_11628</name>
</gene>
<dbReference type="EMBL" id="FCOR01000016">
    <property type="protein sequence ID" value="CVK17126.1"/>
    <property type="molecule type" value="Genomic_DNA"/>
</dbReference>
<dbReference type="STRING" id="1586267.GCA_001418685_01994"/>
<name>A0A0X3ARW0_9FLAO</name>
<keyword evidence="2" id="KW-1185">Reference proteome</keyword>
<dbReference type="RefSeq" id="WP_055426297.1">
    <property type="nucleotide sequence ID" value="NZ_FCOR01000016.1"/>
</dbReference>
<protein>
    <submittedName>
        <fullName evidence="1">Uncharacterized protein</fullName>
    </submittedName>
</protein>